<name>A0A2A9HJQ3_TEPT2</name>
<accession>A0A2A9HJQ3</accession>
<feature type="transmembrane region" description="Helical" evidence="1">
    <location>
        <begin position="108"/>
        <end position="135"/>
    </location>
</feature>
<feature type="transmembrane region" description="Helical" evidence="1">
    <location>
        <begin position="189"/>
        <end position="214"/>
    </location>
</feature>
<evidence type="ECO:0000313" key="4">
    <source>
        <dbReference type="Proteomes" id="UP000223071"/>
    </source>
</evidence>
<protein>
    <recommendedName>
        <fullName evidence="5">Flippase-like domain-containing protein</fullName>
    </recommendedName>
</protein>
<evidence type="ECO:0008006" key="5">
    <source>
        <dbReference type="Google" id="ProtNLM"/>
    </source>
</evidence>
<dbReference type="RefSeq" id="WP_098504554.1">
    <property type="nucleotide sequence ID" value="NZ_PDJQ01000001.1"/>
</dbReference>
<feature type="chain" id="PRO_5017953898" description="Flippase-like domain-containing protein" evidence="2">
    <location>
        <begin position="19"/>
        <end position="312"/>
    </location>
</feature>
<sequence>MIRAVAFTLRLGAGLALAAAVVIAGREIWRNHEGWAVDALGWAALLYGAQVAMLAAGWHWLGEGTWPGRGRGVWLRAFVHGWVARYLPGPPTGPAGKYLALRDAGAEAPAIAALLWVEQVLQLAASIAVAAALVLPAFGPGWWWASAGGLAAAAALALGGAQPGLVRRLSGRFGPRGERSGVSVAPGTALLSFGAMAAAALLAGLAFHVAAVVVSPWPLSRWEEGVAVFALASLAGYVTPFAPSGAGVRESVIVALLGGELGAATALTVAVVARATAVLVDAVVAAGYFGAGRIGRGLARRASAATLSNRRA</sequence>
<feature type="transmembrane region" description="Helical" evidence="1">
    <location>
        <begin position="226"/>
        <end position="246"/>
    </location>
</feature>
<feature type="signal peptide" evidence="2">
    <location>
        <begin position="1"/>
        <end position="18"/>
    </location>
</feature>
<evidence type="ECO:0000313" key="3">
    <source>
        <dbReference type="EMBL" id="PFG75226.1"/>
    </source>
</evidence>
<proteinExistence type="predicted"/>
<keyword evidence="1" id="KW-0472">Membrane</keyword>
<keyword evidence="1" id="KW-1133">Transmembrane helix</keyword>
<dbReference type="Proteomes" id="UP000223071">
    <property type="component" value="Unassembled WGS sequence"/>
</dbReference>
<keyword evidence="1" id="KW-0812">Transmembrane</keyword>
<gene>
    <name evidence="3" type="ORF">A9A59_2494</name>
</gene>
<evidence type="ECO:0000256" key="1">
    <source>
        <dbReference type="SAM" id="Phobius"/>
    </source>
</evidence>
<dbReference type="EMBL" id="PDJQ01000001">
    <property type="protein sequence ID" value="PFG75226.1"/>
    <property type="molecule type" value="Genomic_DNA"/>
</dbReference>
<feature type="transmembrane region" description="Helical" evidence="1">
    <location>
        <begin position="142"/>
        <end position="161"/>
    </location>
</feature>
<keyword evidence="4" id="KW-1185">Reference proteome</keyword>
<comment type="caution">
    <text evidence="3">The sequence shown here is derived from an EMBL/GenBank/DDBJ whole genome shotgun (WGS) entry which is preliminary data.</text>
</comment>
<dbReference type="AlphaFoldDB" id="A0A2A9HJQ3"/>
<feature type="transmembrane region" description="Helical" evidence="1">
    <location>
        <begin position="40"/>
        <end position="61"/>
    </location>
</feature>
<evidence type="ECO:0000256" key="2">
    <source>
        <dbReference type="SAM" id="SignalP"/>
    </source>
</evidence>
<keyword evidence="2" id="KW-0732">Signal</keyword>
<organism evidence="3 4">
    <name type="scientific">Tepidiforma thermophila (strain KCTC 52669 / CGMCC 1.13589 / G233)</name>
    <dbReference type="NCBI Taxonomy" id="2761530"/>
    <lineage>
        <taxon>Bacteria</taxon>
        <taxon>Bacillati</taxon>
        <taxon>Chloroflexota</taxon>
        <taxon>Tepidiformia</taxon>
        <taxon>Tepidiformales</taxon>
        <taxon>Tepidiformaceae</taxon>
        <taxon>Tepidiforma</taxon>
    </lineage>
</organism>
<reference evidence="3 4" key="1">
    <citation type="submission" date="2017-09" db="EMBL/GenBank/DDBJ databases">
        <title>Sequencing the genomes of two abundant thermophiles in Great Basin hot springs: Thermocrinis jamiesonii and novel Chloroflexi Thermoflexus hugenholtzii.</title>
        <authorList>
            <person name="Hedlund B."/>
        </authorList>
    </citation>
    <scope>NUCLEOTIDE SEQUENCE [LARGE SCALE GENOMIC DNA]</scope>
    <source>
        <strain evidence="3 4">G233</strain>
    </source>
</reference>
<feature type="transmembrane region" description="Helical" evidence="1">
    <location>
        <begin position="266"/>
        <end position="291"/>
    </location>
</feature>